<protein>
    <recommendedName>
        <fullName evidence="2">Prepilin type IV endopeptidase peptidase domain-containing protein</fullName>
    </recommendedName>
</protein>
<dbReference type="EMBL" id="JRFU01000007">
    <property type="protein sequence ID" value="PWE88011.1"/>
    <property type="molecule type" value="Genomic_DNA"/>
</dbReference>
<reference evidence="3 4" key="1">
    <citation type="submission" date="2014-09" db="EMBL/GenBank/DDBJ databases">
        <title>Butyrate-producing bacteria isolated from human gut.</title>
        <authorList>
            <person name="Zhang Q."/>
            <person name="Zhao L."/>
        </authorList>
    </citation>
    <scope>NUCLEOTIDE SEQUENCE [LARGE SCALE GENOMIC DNA]</scope>
    <source>
        <strain evidence="3 4">21</strain>
    </source>
</reference>
<dbReference type="GO" id="GO:0004190">
    <property type="term" value="F:aspartic-type endopeptidase activity"/>
    <property type="evidence" value="ECO:0007669"/>
    <property type="project" value="InterPro"/>
</dbReference>
<evidence type="ECO:0000259" key="2">
    <source>
        <dbReference type="Pfam" id="PF01478"/>
    </source>
</evidence>
<evidence type="ECO:0000256" key="1">
    <source>
        <dbReference type="SAM" id="Phobius"/>
    </source>
</evidence>
<keyword evidence="1" id="KW-1133">Transmembrane helix</keyword>
<evidence type="ECO:0000313" key="3">
    <source>
        <dbReference type="EMBL" id="PWE88011.1"/>
    </source>
</evidence>
<evidence type="ECO:0000313" key="4">
    <source>
        <dbReference type="Proteomes" id="UP000245288"/>
    </source>
</evidence>
<sequence>MELIRISASAVILLLAVRSDFSDGIIRNRLIAVGILIGILCWIPGFEPKIAGEVIGGLLLPILICWIPFRMHGLGAGDIKLFCVIGCLNGSRNVIYCICISFLLAAGFSFGRLLNQRQLWTSIQSCVSYFQIVVQKGRIIPYPERTRKGARFHFSAAILFGYAVILGVSVCKTLLW</sequence>
<feature type="transmembrane region" description="Helical" evidence="1">
    <location>
        <begin position="54"/>
        <end position="73"/>
    </location>
</feature>
<accession>A0A2V1JXX6</accession>
<organism evidence="3 4">
    <name type="scientific">Eubacterium ramulus</name>
    <dbReference type="NCBI Taxonomy" id="39490"/>
    <lineage>
        <taxon>Bacteria</taxon>
        <taxon>Bacillati</taxon>
        <taxon>Bacillota</taxon>
        <taxon>Clostridia</taxon>
        <taxon>Eubacteriales</taxon>
        <taxon>Eubacteriaceae</taxon>
        <taxon>Eubacterium</taxon>
    </lineage>
</organism>
<name>A0A2V1JXX6_EUBRA</name>
<comment type="caution">
    <text evidence="3">The sequence shown here is derived from an EMBL/GenBank/DDBJ whole genome shotgun (WGS) entry which is preliminary data.</text>
</comment>
<feature type="transmembrane region" description="Helical" evidence="1">
    <location>
        <begin position="154"/>
        <end position="175"/>
    </location>
</feature>
<dbReference type="GO" id="GO:0016020">
    <property type="term" value="C:membrane"/>
    <property type="evidence" value="ECO:0007669"/>
    <property type="project" value="InterPro"/>
</dbReference>
<dbReference type="Gene3D" id="1.20.120.1220">
    <property type="match status" value="1"/>
</dbReference>
<keyword evidence="1" id="KW-0472">Membrane</keyword>
<dbReference type="RefSeq" id="WP_158582253.1">
    <property type="nucleotide sequence ID" value="NZ_CABMEW010000010.1"/>
</dbReference>
<gene>
    <name evidence="3" type="ORF">LG34_00515</name>
</gene>
<dbReference type="Pfam" id="PF01478">
    <property type="entry name" value="Peptidase_A24"/>
    <property type="match status" value="1"/>
</dbReference>
<feature type="transmembrane region" description="Helical" evidence="1">
    <location>
        <begin position="29"/>
        <end position="47"/>
    </location>
</feature>
<proteinExistence type="predicted"/>
<feature type="domain" description="Prepilin type IV endopeptidase peptidase" evidence="2">
    <location>
        <begin position="10"/>
        <end position="109"/>
    </location>
</feature>
<dbReference type="AlphaFoldDB" id="A0A2V1JXX6"/>
<dbReference type="InterPro" id="IPR000045">
    <property type="entry name" value="Prepilin_IV_endopep_pep"/>
</dbReference>
<dbReference type="Proteomes" id="UP000245288">
    <property type="component" value="Unassembled WGS sequence"/>
</dbReference>
<keyword evidence="4" id="KW-1185">Reference proteome</keyword>
<keyword evidence="1" id="KW-0812">Transmembrane</keyword>
<feature type="transmembrane region" description="Helical" evidence="1">
    <location>
        <begin position="93"/>
        <end position="114"/>
    </location>
</feature>